<dbReference type="Proteomes" id="UP000531561">
    <property type="component" value="Unassembled WGS sequence"/>
</dbReference>
<reference evidence="1 2" key="1">
    <citation type="journal article" date="2020" name="Phytopathology">
        <title>A high-quality genome resource of Botrytis fragariae, a new and rapidly spreading fungal pathogen causing strawberry gray mold in the U.S.A.</title>
        <authorList>
            <person name="Wu Y."/>
            <person name="Saski C.A."/>
            <person name="Schnabel G."/>
            <person name="Xiao S."/>
            <person name="Hu M."/>
        </authorList>
    </citation>
    <scope>NUCLEOTIDE SEQUENCE [LARGE SCALE GENOMIC DNA]</scope>
    <source>
        <strain evidence="1 2">BVB16</strain>
    </source>
</reference>
<keyword evidence="2" id="KW-1185">Reference proteome</keyword>
<evidence type="ECO:0000313" key="2">
    <source>
        <dbReference type="Proteomes" id="UP000531561"/>
    </source>
</evidence>
<organism evidence="1 2">
    <name type="scientific">Botrytis fragariae</name>
    <dbReference type="NCBI Taxonomy" id="1964551"/>
    <lineage>
        <taxon>Eukaryota</taxon>
        <taxon>Fungi</taxon>
        <taxon>Dikarya</taxon>
        <taxon>Ascomycota</taxon>
        <taxon>Pezizomycotina</taxon>
        <taxon>Leotiomycetes</taxon>
        <taxon>Helotiales</taxon>
        <taxon>Sclerotiniaceae</taxon>
        <taxon>Botrytis</taxon>
    </lineage>
</organism>
<dbReference type="GeneID" id="59261691"/>
<dbReference type="AlphaFoldDB" id="A0A8H6APS0"/>
<evidence type="ECO:0000313" key="1">
    <source>
        <dbReference type="EMBL" id="KAF5871115.1"/>
    </source>
</evidence>
<accession>A0A8H6APS0</accession>
<dbReference type="OrthoDB" id="3559639at2759"/>
<sequence>MPPSFLVRKVFKGLFRLDRALLPRPPPKSHLACLAARRSNPADKIRVWWWKKTPMQRNSAVVDIPLTFGFVLLIGVEAKNGGMRNVIRKLMRMQWKLKWGTEMRE</sequence>
<dbReference type="RefSeq" id="XP_037190062.1">
    <property type="nucleotide sequence ID" value="XM_037337999.1"/>
</dbReference>
<protein>
    <submittedName>
        <fullName evidence="1">Uncharacterized protein</fullName>
    </submittedName>
</protein>
<name>A0A8H6APS0_9HELO</name>
<gene>
    <name evidence="1" type="ORF">Bfra_007628</name>
</gene>
<dbReference type="EMBL" id="JABFCT010000012">
    <property type="protein sequence ID" value="KAF5871115.1"/>
    <property type="molecule type" value="Genomic_DNA"/>
</dbReference>
<proteinExistence type="predicted"/>
<comment type="caution">
    <text evidence="1">The sequence shown here is derived from an EMBL/GenBank/DDBJ whole genome shotgun (WGS) entry which is preliminary data.</text>
</comment>